<dbReference type="PANTHER" id="PTHR11088:SF74">
    <property type="entry name" value="ADENYLATE ISOPENTENYLTRANSFERASE 5, CHLOROPLASTIC"/>
    <property type="match status" value="1"/>
</dbReference>
<proteinExistence type="inferred from homology"/>
<keyword evidence="6" id="KW-0809">Transit peptide</keyword>
<dbReference type="Gene3D" id="3.40.50.300">
    <property type="entry name" value="P-loop containing nucleotide triphosphate hydrolases"/>
    <property type="match status" value="1"/>
</dbReference>
<evidence type="ECO:0000256" key="7">
    <source>
        <dbReference type="ARBA" id="ARBA00051744"/>
    </source>
</evidence>
<keyword evidence="2 11" id="KW-0808">Transferase</keyword>
<dbReference type="AlphaFoldDB" id="A0A199VXC1"/>
<accession>A0A199VXC1</accession>
<evidence type="ECO:0000313" key="12">
    <source>
        <dbReference type="Proteomes" id="UP000092600"/>
    </source>
</evidence>
<evidence type="ECO:0000256" key="10">
    <source>
        <dbReference type="ARBA" id="ARBA00066838"/>
    </source>
</evidence>
<gene>
    <name evidence="11" type="ORF">ACMD2_19853</name>
</gene>
<dbReference type="STRING" id="4615.A0A199VXC1"/>
<keyword evidence="3" id="KW-0203">Cytokinin biosynthesis</keyword>
<comment type="similarity">
    <text evidence="1">Belongs to the IPP transferase family.</text>
</comment>
<dbReference type="FunFam" id="1.10.287.890:FF:000002">
    <property type="entry name" value="Adenylate isopentenyltransferase 5, chloroplastic"/>
    <property type="match status" value="1"/>
</dbReference>
<dbReference type="EMBL" id="LSRQ01000628">
    <property type="protein sequence ID" value="OAY81659.1"/>
    <property type="molecule type" value="Genomic_DNA"/>
</dbReference>
<dbReference type="GO" id="GO:0052381">
    <property type="term" value="F:tRNA dimethylallyltransferase activity"/>
    <property type="evidence" value="ECO:0007669"/>
    <property type="project" value="TreeGrafter"/>
</dbReference>
<keyword evidence="4" id="KW-0547">Nucleotide-binding</keyword>
<dbReference type="SUPFAM" id="SSF52540">
    <property type="entry name" value="P-loop containing nucleoside triphosphate hydrolases"/>
    <property type="match status" value="1"/>
</dbReference>
<dbReference type="Proteomes" id="UP000092600">
    <property type="component" value="Unassembled WGS sequence"/>
</dbReference>
<dbReference type="InterPro" id="IPR039657">
    <property type="entry name" value="Dimethylallyltransferase"/>
</dbReference>
<dbReference type="GO" id="GO:0009691">
    <property type="term" value="P:cytokinin biosynthetic process"/>
    <property type="evidence" value="ECO:0007669"/>
    <property type="project" value="UniProtKB-KW"/>
</dbReference>
<evidence type="ECO:0000256" key="4">
    <source>
        <dbReference type="ARBA" id="ARBA00022741"/>
    </source>
</evidence>
<comment type="function">
    <text evidence="9">Involved in cytokinin biosynthesis. Catalyzes the transfer of an isopentenyl group from dimethylallyl diphosphate (DMAPP) to ATP and ADP.</text>
</comment>
<evidence type="ECO:0000256" key="9">
    <source>
        <dbReference type="ARBA" id="ARBA00055191"/>
    </source>
</evidence>
<evidence type="ECO:0000256" key="3">
    <source>
        <dbReference type="ARBA" id="ARBA00022712"/>
    </source>
</evidence>
<evidence type="ECO:0000256" key="1">
    <source>
        <dbReference type="ARBA" id="ARBA00005842"/>
    </source>
</evidence>
<organism evidence="11 12">
    <name type="scientific">Ananas comosus</name>
    <name type="common">Pineapple</name>
    <name type="synonym">Ananas ananas</name>
    <dbReference type="NCBI Taxonomy" id="4615"/>
    <lineage>
        <taxon>Eukaryota</taxon>
        <taxon>Viridiplantae</taxon>
        <taxon>Streptophyta</taxon>
        <taxon>Embryophyta</taxon>
        <taxon>Tracheophyta</taxon>
        <taxon>Spermatophyta</taxon>
        <taxon>Magnoliopsida</taxon>
        <taxon>Liliopsida</taxon>
        <taxon>Poales</taxon>
        <taxon>Bromeliaceae</taxon>
        <taxon>Bromelioideae</taxon>
        <taxon>Ananas</taxon>
    </lineage>
</organism>
<evidence type="ECO:0000256" key="5">
    <source>
        <dbReference type="ARBA" id="ARBA00022840"/>
    </source>
</evidence>
<comment type="caution">
    <text evidence="11">The sequence shown here is derived from an EMBL/GenBank/DDBJ whole genome shotgun (WGS) entry which is preliminary data.</text>
</comment>
<evidence type="ECO:0000256" key="8">
    <source>
        <dbReference type="ARBA" id="ARBA00052386"/>
    </source>
</evidence>
<dbReference type="EC" id="2.5.1.112" evidence="10"/>
<dbReference type="GO" id="GO:0005739">
    <property type="term" value="C:mitochondrion"/>
    <property type="evidence" value="ECO:0007669"/>
    <property type="project" value="TreeGrafter"/>
</dbReference>
<comment type="catalytic activity">
    <reaction evidence="8">
        <text>dimethylallyl diphosphate + ADP = N(6)-(dimethylallyl)adenosine 5'-diphosphate + diphosphate</text>
        <dbReference type="Rhea" id="RHEA:36327"/>
        <dbReference type="ChEBI" id="CHEBI:33019"/>
        <dbReference type="ChEBI" id="CHEBI:57623"/>
        <dbReference type="ChEBI" id="CHEBI:73533"/>
        <dbReference type="ChEBI" id="CHEBI:456216"/>
        <dbReference type="EC" id="2.5.1.112"/>
    </reaction>
</comment>
<dbReference type="Pfam" id="PF01715">
    <property type="entry name" value="IPPT"/>
    <property type="match status" value="2"/>
</dbReference>
<evidence type="ECO:0000256" key="2">
    <source>
        <dbReference type="ARBA" id="ARBA00022679"/>
    </source>
</evidence>
<dbReference type="GO" id="GO:0009824">
    <property type="term" value="F:AMP dimethylallyltransferase activity"/>
    <property type="evidence" value="ECO:0007669"/>
    <property type="project" value="UniProtKB-ARBA"/>
</dbReference>
<keyword evidence="5" id="KW-0067">ATP-binding</keyword>
<sequence length="383" mass="40772">MLMAHFNNLQIIPATDRRRIIRPVWPEPIAMCGPSFPMSRKNKAVVVVMGATGTGKSRLAVDLALRFGGEVVNSDKMQVYDGLDVVTNKVTDAERRGVPHHLIGGVPPDADYAAAEFCRDAAAVAEAIARCGRLPIVAGGSNSYIEKLIDGGGTDAASPGLASRFDCCFLWVDVAPPLLHEFVAERVDQMVERGMIAEVRALFDTNPKADYTKGVRRAIGVPEMDGYLRSERSTSDEKERSRLLAAAIDEIKANTCKLTCCQLEKIRRLCSRWDVRRVDATEAFRRRGRDADAAWEAAVVDPSARIVKRFLYGGGESGDDVGDDEFDVNVANVANAGNRTIVFTAATVAAAAAAAAAEKGFGGGGGGGAKITTSTLAAVGATV</sequence>
<dbReference type="GO" id="GO:0005524">
    <property type="term" value="F:ATP binding"/>
    <property type="evidence" value="ECO:0007669"/>
    <property type="project" value="UniProtKB-KW"/>
</dbReference>
<comment type="catalytic activity">
    <reaction evidence="7">
        <text>dimethylallyl diphosphate + ATP = N(6)-(dimethylallyl)adenosine 5'-triphosphate + diphosphate</text>
        <dbReference type="Rhea" id="RHEA:36331"/>
        <dbReference type="ChEBI" id="CHEBI:30616"/>
        <dbReference type="ChEBI" id="CHEBI:33019"/>
        <dbReference type="ChEBI" id="CHEBI:57623"/>
        <dbReference type="ChEBI" id="CHEBI:73532"/>
        <dbReference type="EC" id="2.5.1.112"/>
    </reaction>
</comment>
<dbReference type="InterPro" id="IPR027417">
    <property type="entry name" value="P-loop_NTPase"/>
</dbReference>
<evidence type="ECO:0000256" key="6">
    <source>
        <dbReference type="ARBA" id="ARBA00022946"/>
    </source>
</evidence>
<dbReference type="Gene3D" id="1.10.287.890">
    <property type="entry name" value="Crystal structure of tRNA isopentenylpyrophosphate transferase (bh2366) domain"/>
    <property type="match status" value="1"/>
</dbReference>
<evidence type="ECO:0000313" key="11">
    <source>
        <dbReference type="EMBL" id="OAY81659.1"/>
    </source>
</evidence>
<dbReference type="PANTHER" id="PTHR11088">
    <property type="entry name" value="TRNA DIMETHYLALLYLTRANSFERASE"/>
    <property type="match status" value="1"/>
</dbReference>
<reference evidence="11 12" key="1">
    <citation type="journal article" date="2016" name="DNA Res.">
        <title>The draft genome of MD-2 pineapple using hybrid error correction of long reads.</title>
        <authorList>
            <person name="Redwan R.M."/>
            <person name="Saidin A."/>
            <person name="Kumar S.V."/>
        </authorList>
    </citation>
    <scope>NUCLEOTIDE SEQUENCE [LARGE SCALE GENOMIC DNA]</scope>
    <source>
        <strain evidence="12">cv. MD2</strain>
        <tissue evidence="11">Leaf</tissue>
    </source>
</reference>
<protein>
    <recommendedName>
        <fullName evidence="10">adenylate dimethylallyltransferase (ADP/ATP-dependent)</fullName>
        <ecNumber evidence="10">2.5.1.112</ecNumber>
    </recommendedName>
</protein>
<dbReference type="GO" id="GO:0006400">
    <property type="term" value="P:tRNA modification"/>
    <property type="evidence" value="ECO:0007669"/>
    <property type="project" value="TreeGrafter"/>
</dbReference>
<name>A0A199VXC1_ANACO</name>
<dbReference type="GO" id="GO:0052622">
    <property type="term" value="F:ATP/ADP dimethylallyltransferase activity"/>
    <property type="evidence" value="ECO:0007669"/>
    <property type="project" value="UniProtKB-EC"/>
</dbReference>